<dbReference type="AlphaFoldDB" id="A0A7W9ZS81"/>
<accession>A0A7W9ZS81</accession>
<comment type="caution">
    <text evidence="1">The sequence shown here is derived from an EMBL/GenBank/DDBJ whole genome shotgun (WGS) entry which is preliminary data.</text>
</comment>
<sequence length="310" mass="34469">MRDYKLKPGADWAAPVLDMTRPTNPALKTPGEIFHSNVVRIHSFATLLSNLLVTSMVIEQARARAKHTFNHSMGMSEQDFSDLEIRQDLVAFSADQSRMATDGIPSEEFKQLTNRAYRHVQWCADKANQTAEALDAWLASQVTGIWTAIETLASDLWISALNAHPAILAELRGKTEKGSKSVQLYRLAQFGFDVQGNMGSILASEQNFSRLATIIDAYYAAFSEDADEIIEIIRAKPIYAVSQVRHLIVHSASRFDDEYLRKTKSIDYLPKGSVGDKMALDAESVDAILRPALKQAVSLISAVDKWLTSH</sequence>
<dbReference type="EMBL" id="JACIIJ010000003">
    <property type="protein sequence ID" value="MBB6220554.1"/>
    <property type="molecule type" value="Genomic_DNA"/>
</dbReference>
<dbReference type="Proteomes" id="UP000517187">
    <property type="component" value="Unassembled WGS sequence"/>
</dbReference>
<evidence type="ECO:0000313" key="2">
    <source>
        <dbReference type="Proteomes" id="UP000517187"/>
    </source>
</evidence>
<organism evidence="1 2">
    <name type="scientific">Rhizobium leguminosarum</name>
    <dbReference type="NCBI Taxonomy" id="384"/>
    <lineage>
        <taxon>Bacteria</taxon>
        <taxon>Pseudomonadati</taxon>
        <taxon>Pseudomonadota</taxon>
        <taxon>Alphaproteobacteria</taxon>
        <taxon>Hyphomicrobiales</taxon>
        <taxon>Rhizobiaceae</taxon>
        <taxon>Rhizobium/Agrobacterium group</taxon>
        <taxon>Rhizobium</taxon>
    </lineage>
</organism>
<proteinExistence type="predicted"/>
<name>A0A7W9ZS81_RHILE</name>
<dbReference type="RefSeq" id="WP_184693321.1">
    <property type="nucleotide sequence ID" value="NZ_JACIIJ010000003.1"/>
</dbReference>
<reference evidence="1 2" key="1">
    <citation type="submission" date="2020-08" db="EMBL/GenBank/DDBJ databases">
        <title>Genomic Encyclopedia of Type Strains, Phase IV (KMG-V): Genome sequencing to study the core and pangenomes of soil and plant-associated prokaryotes.</title>
        <authorList>
            <person name="Whitman W."/>
        </authorList>
    </citation>
    <scope>NUCLEOTIDE SEQUENCE [LARGE SCALE GENOMIC DNA]</scope>
    <source>
        <strain evidence="1 2">SEMIA 4011</strain>
    </source>
</reference>
<evidence type="ECO:0000313" key="1">
    <source>
        <dbReference type="EMBL" id="MBB6220554.1"/>
    </source>
</evidence>
<protein>
    <submittedName>
        <fullName evidence="1">Uncharacterized protein</fullName>
    </submittedName>
</protein>
<gene>
    <name evidence="1" type="ORF">GGE66_001512</name>
</gene>